<dbReference type="PANTHER" id="PTHR46388">
    <property type="entry name" value="NHL REPEAT-CONTAINING PROTEIN 2"/>
    <property type="match status" value="1"/>
</dbReference>
<accession>A0A250JXD6</accession>
<evidence type="ECO:0000313" key="4">
    <source>
        <dbReference type="Proteomes" id="UP000217343"/>
    </source>
</evidence>
<dbReference type="SUPFAM" id="SSF101898">
    <property type="entry name" value="NHL repeat"/>
    <property type="match status" value="1"/>
</dbReference>
<dbReference type="KEGG" id="mmas:MYMAC_004156"/>
<dbReference type="Gene3D" id="2.120.10.30">
    <property type="entry name" value="TolB, C-terminal domain"/>
    <property type="match status" value="6"/>
</dbReference>
<reference evidence="3 4" key="1">
    <citation type="submission" date="2017-06" db="EMBL/GenBank/DDBJ databases">
        <title>Sequencing and comparative analysis of myxobacterial genomes.</title>
        <authorList>
            <person name="Rupp O."/>
            <person name="Goesmann A."/>
            <person name="Sogaard-Andersen L."/>
        </authorList>
    </citation>
    <scope>NUCLEOTIDE SEQUENCE [LARGE SCALE GENOMIC DNA]</scope>
    <source>
        <strain evidence="3 4">DSM 14697</strain>
    </source>
</reference>
<evidence type="ECO:0000256" key="2">
    <source>
        <dbReference type="SAM" id="SignalP"/>
    </source>
</evidence>
<dbReference type="PANTHER" id="PTHR46388:SF2">
    <property type="entry name" value="NHL REPEAT-CONTAINING PROTEIN 2"/>
    <property type="match status" value="1"/>
</dbReference>
<gene>
    <name evidence="3" type="ORF">MYMAC_004156</name>
</gene>
<feature type="region of interest" description="Disordered" evidence="1">
    <location>
        <begin position="31"/>
        <end position="55"/>
    </location>
</feature>
<organism evidence="3 4">
    <name type="scientific">Corallococcus macrosporus DSM 14697</name>
    <dbReference type="NCBI Taxonomy" id="1189310"/>
    <lineage>
        <taxon>Bacteria</taxon>
        <taxon>Pseudomonadati</taxon>
        <taxon>Myxococcota</taxon>
        <taxon>Myxococcia</taxon>
        <taxon>Myxococcales</taxon>
        <taxon>Cystobacterineae</taxon>
        <taxon>Myxococcaceae</taxon>
        <taxon>Corallococcus</taxon>
    </lineage>
</organism>
<dbReference type="EMBL" id="CP022203">
    <property type="protein sequence ID" value="ATB48529.1"/>
    <property type="molecule type" value="Genomic_DNA"/>
</dbReference>
<dbReference type="SMART" id="SM00135">
    <property type="entry name" value="LY"/>
    <property type="match status" value="3"/>
</dbReference>
<protein>
    <submittedName>
        <fullName evidence="3">Uncharacterized protein</fullName>
    </submittedName>
</protein>
<name>A0A250JXD6_9BACT</name>
<feature type="chain" id="PRO_5012603255" evidence="2">
    <location>
        <begin position="30"/>
        <end position="741"/>
    </location>
</feature>
<keyword evidence="4" id="KW-1185">Reference proteome</keyword>
<feature type="signal peptide" evidence="2">
    <location>
        <begin position="1"/>
        <end position="29"/>
    </location>
</feature>
<dbReference type="Proteomes" id="UP000217343">
    <property type="component" value="Chromosome"/>
</dbReference>
<evidence type="ECO:0000256" key="1">
    <source>
        <dbReference type="SAM" id="MobiDB-lite"/>
    </source>
</evidence>
<dbReference type="InterPro" id="IPR011044">
    <property type="entry name" value="Quino_amine_DH_bsu"/>
</dbReference>
<dbReference type="InterPro" id="IPR000033">
    <property type="entry name" value="LDLR_classB_rpt"/>
</dbReference>
<dbReference type="InterPro" id="IPR011042">
    <property type="entry name" value="6-blade_b-propeller_TolB-like"/>
</dbReference>
<proteinExistence type="predicted"/>
<sequence>MNFRSTRTWFFQWALTSALLLLGSACGDASTPARPDGGVQADAGTTPDAGALPDGGGVATRDTLELLAGNTATGFVDGTGTAARFSGPAGAVLTHDGAYVYVADTFNNLLRRIDTGTGEVVTLAGRVQQMGAVDGTATEARFKSPRALAHAPDGSALYLADGPTIRRVSLPDAQVTTLAGSPDSPGNVDGVGDEARLGSLLHSLAISEDGATLYIADRTNRVLRTLDLASRQVTTVAGTRYSGADQSVDGRGAAARFSGLGGIVRVGTHLYVADTFNHTVRRVDLTTYDVTTLAGSAGAHGNQDGVGPEARFDTPQSLTGDAAFLYVTGWDGLLRRVAVADGRTTTLLGDADDVRPVDGVGAAVRLGIAFGPPLLDSARGLLYCNDRDANSLRRLDLDTLEMTTLAGAAQPSGVEDGPGARARFDSPSAIIAGDGAWFVADMYNHTVRAVAFEAGETRTLAGQPRTAGGEDGPVETATLGYPAGLAWHATTQHLYVADMGAHTVRAIDLRTRNVRTLAGATSEAGATDGEGAAARFSSPQHLALSPDGLTLYVADSGNGTVRAIATATGAVTTVAGTAGESGTVDGVGAAARFREPSGLALDAVAGRLYVSDASAQTLRAITLATGEVTTVAGKDRTTGVVDGTVAEALFKGPAGISLNAAGTRLYVADSGNHVIRAVDLEAGTVSTWLGNAVRSGGIGPGQRVSFRDATLYYPQAVAVGERDVALLSDHGVYLARPEVAP</sequence>
<dbReference type="SUPFAM" id="SSF50969">
    <property type="entry name" value="YVTN repeat-like/Quinoprotein amine dehydrogenase"/>
    <property type="match status" value="1"/>
</dbReference>
<dbReference type="OrthoDB" id="9774579at2"/>
<keyword evidence="2" id="KW-0732">Signal</keyword>
<evidence type="ECO:0000313" key="3">
    <source>
        <dbReference type="EMBL" id="ATB48529.1"/>
    </source>
</evidence>
<dbReference type="RefSeq" id="WP_095959367.1">
    <property type="nucleotide sequence ID" value="NZ_CP022203.1"/>
</dbReference>
<dbReference type="AlphaFoldDB" id="A0A250JXD6"/>
<dbReference type="PROSITE" id="PS51257">
    <property type="entry name" value="PROKAR_LIPOPROTEIN"/>
    <property type="match status" value="1"/>
</dbReference>